<dbReference type="EMBL" id="CAJVPV010049554">
    <property type="protein sequence ID" value="CAG8776325.1"/>
    <property type="molecule type" value="Genomic_DNA"/>
</dbReference>
<proteinExistence type="predicted"/>
<dbReference type="Proteomes" id="UP000789342">
    <property type="component" value="Unassembled WGS sequence"/>
</dbReference>
<accession>A0A9N9JD18</accession>
<sequence length="248" mass="26357">RLVLSRGTLYGGVLRRGVSSSMLYGGVPCCGIITSCFTAFCGGAAFRVASVLCSGVQVFRCSSGNISLRRRPVDAAALRCGGIRRIQWHPIGAAHLALQVATSFCGGVPSILWQSHIATASGAYSSNFVLRRRPGSAVAILYCGGVPALVFTFHGAAATSCPSSIRSFLRHLHGVISSSCYGVPAVRWCPCAMLVSLRYVGILASYYVLLSYDVMSCLSLSWCVGRLCHVIRSLFRPKSVGQIIDSVP</sequence>
<evidence type="ECO:0000313" key="1">
    <source>
        <dbReference type="EMBL" id="CAG8776325.1"/>
    </source>
</evidence>
<organism evidence="1 2">
    <name type="scientific">Acaulospora morrowiae</name>
    <dbReference type="NCBI Taxonomy" id="94023"/>
    <lineage>
        <taxon>Eukaryota</taxon>
        <taxon>Fungi</taxon>
        <taxon>Fungi incertae sedis</taxon>
        <taxon>Mucoromycota</taxon>
        <taxon>Glomeromycotina</taxon>
        <taxon>Glomeromycetes</taxon>
        <taxon>Diversisporales</taxon>
        <taxon>Acaulosporaceae</taxon>
        <taxon>Acaulospora</taxon>
    </lineage>
</organism>
<feature type="non-terminal residue" evidence="1">
    <location>
        <position position="248"/>
    </location>
</feature>
<comment type="caution">
    <text evidence="1">The sequence shown here is derived from an EMBL/GenBank/DDBJ whole genome shotgun (WGS) entry which is preliminary data.</text>
</comment>
<name>A0A9N9JD18_9GLOM</name>
<gene>
    <name evidence="1" type="ORF">AMORRO_LOCUS16945</name>
</gene>
<evidence type="ECO:0000313" key="2">
    <source>
        <dbReference type="Proteomes" id="UP000789342"/>
    </source>
</evidence>
<dbReference type="AlphaFoldDB" id="A0A9N9JD18"/>
<feature type="non-terminal residue" evidence="1">
    <location>
        <position position="1"/>
    </location>
</feature>
<keyword evidence="2" id="KW-1185">Reference proteome</keyword>
<reference evidence="1" key="1">
    <citation type="submission" date="2021-06" db="EMBL/GenBank/DDBJ databases">
        <authorList>
            <person name="Kallberg Y."/>
            <person name="Tangrot J."/>
            <person name="Rosling A."/>
        </authorList>
    </citation>
    <scope>NUCLEOTIDE SEQUENCE</scope>
    <source>
        <strain evidence="1">CL551</strain>
    </source>
</reference>
<protein>
    <submittedName>
        <fullName evidence="1">15855_t:CDS:1</fullName>
    </submittedName>
</protein>